<organism evidence="2 4">
    <name type="scientific">Photobacterium phosphoreum</name>
    <dbReference type="NCBI Taxonomy" id="659"/>
    <lineage>
        <taxon>Bacteria</taxon>
        <taxon>Pseudomonadati</taxon>
        <taxon>Pseudomonadota</taxon>
        <taxon>Gammaproteobacteria</taxon>
        <taxon>Vibrionales</taxon>
        <taxon>Vibrionaceae</taxon>
        <taxon>Photobacterium</taxon>
    </lineage>
</organism>
<reference evidence="3 4" key="1">
    <citation type="submission" date="2018-03" db="EMBL/GenBank/DDBJ databases">
        <title>Whole genome sequencing of Histamine producing bacteria.</title>
        <authorList>
            <person name="Butler K."/>
        </authorList>
    </citation>
    <scope>NUCLEOTIDE SEQUENCE [LARGE SCALE GENOMIC DNA]</scope>
    <source>
        <strain evidence="2 4">FS-6.1</strain>
        <strain evidence="1 3">FS-6.2</strain>
    </source>
</reference>
<dbReference type="EMBL" id="PYMP01000016">
    <property type="protein sequence ID" value="PSU49644.1"/>
    <property type="molecule type" value="Genomic_DNA"/>
</dbReference>
<evidence type="ECO:0000313" key="2">
    <source>
        <dbReference type="EMBL" id="PSU49644.1"/>
    </source>
</evidence>
<comment type="caution">
    <text evidence="2">The sequence shown here is derived from an EMBL/GenBank/DDBJ whole genome shotgun (WGS) entry which is preliminary data.</text>
</comment>
<dbReference type="Proteomes" id="UP000241618">
    <property type="component" value="Unassembled WGS sequence"/>
</dbReference>
<dbReference type="EMBL" id="PYMO01000012">
    <property type="protein sequence ID" value="PSU24484.1"/>
    <property type="molecule type" value="Genomic_DNA"/>
</dbReference>
<keyword evidence="3" id="KW-1185">Reference proteome</keyword>
<name>A0A2T3JKU5_PHOPO</name>
<dbReference type="InterPro" id="IPR019697">
    <property type="entry name" value="Phage_HP1_Orf28"/>
</dbReference>
<dbReference type="AlphaFoldDB" id="A0A2T3JKU5"/>
<evidence type="ECO:0000313" key="1">
    <source>
        <dbReference type="EMBL" id="PSU24484.1"/>
    </source>
</evidence>
<dbReference type="RefSeq" id="WP_107188951.1">
    <property type="nucleotide sequence ID" value="NZ_PYMN01000001.1"/>
</dbReference>
<evidence type="ECO:0000313" key="4">
    <source>
        <dbReference type="Proteomes" id="UP000241618"/>
    </source>
</evidence>
<accession>A0A2T3JKU5</accession>
<proteinExistence type="predicted"/>
<dbReference type="Proteomes" id="UP000241405">
    <property type="component" value="Unassembled WGS sequence"/>
</dbReference>
<evidence type="ECO:0000313" key="3">
    <source>
        <dbReference type="Proteomes" id="UP000241405"/>
    </source>
</evidence>
<protein>
    <submittedName>
        <fullName evidence="2">DUF2590 domain-containing protein</fullName>
    </submittedName>
</protein>
<gene>
    <name evidence="2" type="ORF">C9J18_15620</name>
    <name evidence="1" type="ORF">CTM96_12630</name>
</gene>
<dbReference type="Pfam" id="PF10761">
    <property type="entry name" value="DUF2590"/>
    <property type="match status" value="1"/>
</dbReference>
<sequence length="107" mass="11940">MTVSIIYHDLLIVNGDIVIDEGRNPRLITNEACIAQDVKHAILESGLAVQLVAERSPTIIRDIEHQIILLAEHDLRIIPGTGAITHLDNSRLLTASTYEFGEFEVWL</sequence>